<dbReference type="Proteomes" id="UP000007113">
    <property type="component" value="Chromosome"/>
</dbReference>
<sequence>MIPSPHVDGMAAFLMPHQLTHLAPVDILILVLYFVVVIFIGFFVGGLTLLYGVVLLPYGAWAWFGQHEAQTVLHHLHPTFWWGLLLTVFGGFYTVRFRPRSGKIS</sequence>
<feature type="transmembrane region" description="Helical" evidence="1">
    <location>
        <begin position="80"/>
        <end position="97"/>
    </location>
</feature>
<gene>
    <name evidence="2" type="ordered locus">AciX8_2909</name>
</gene>
<evidence type="ECO:0000313" key="3">
    <source>
        <dbReference type="Proteomes" id="UP000007113"/>
    </source>
</evidence>
<dbReference type="eggNOG" id="ENOG50349AA">
    <property type="taxonomic scope" value="Bacteria"/>
</dbReference>
<keyword evidence="1" id="KW-0812">Transmembrane</keyword>
<dbReference type="KEGG" id="gma:AciX8_2909"/>
<keyword evidence="1" id="KW-1133">Transmembrane helix</keyword>
<keyword evidence="3" id="KW-1185">Reference proteome</keyword>
<evidence type="ECO:0000256" key="1">
    <source>
        <dbReference type="SAM" id="Phobius"/>
    </source>
</evidence>
<keyword evidence="1" id="KW-0472">Membrane</keyword>
<organism evidence="2 3">
    <name type="scientific">Granulicella mallensis (strain ATCC BAA-1857 / DSM 23137 / MP5ACTX8)</name>
    <dbReference type="NCBI Taxonomy" id="682795"/>
    <lineage>
        <taxon>Bacteria</taxon>
        <taxon>Pseudomonadati</taxon>
        <taxon>Acidobacteriota</taxon>
        <taxon>Terriglobia</taxon>
        <taxon>Terriglobales</taxon>
        <taxon>Acidobacteriaceae</taxon>
        <taxon>Granulicella</taxon>
    </lineage>
</organism>
<feature type="transmembrane region" description="Helical" evidence="1">
    <location>
        <begin position="27"/>
        <end position="60"/>
    </location>
</feature>
<name>G8NQI6_GRAMM</name>
<proteinExistence type="predicted"/>
<protein>
    <submittedName>
        <fullName evidence="2">Uncharacterized protein</fullName>
    </submittedName>
</protein>
<evidence type="ECO:0000313" key="2">
    <source>
        <dbReference type="EMBL" id="AEU37212.1"/>
    </source>
</evidence>
<dbReference type="AlphaFoldDB" id="G8NQI6"/>
<accession>G8NQI6</accession>
<dbReference type="STRING" id="682795.AciX8_2909"/>
<dbReference type="HOGENOM" id="CLU_2232746_0_0_0"/>
<reference evidence="2 3" key="1">
    <citation type="submission" date="2011-11" db="EMBL/GenBank/DDBJ databases">
        <title>Complete sequence of Granulicella mallensis MP5ACTX8.</title>
        <authorList>
            <consortium name="US DOE Joint Genome Institute"/>
            <person name="Lucas S."/>
            <person name="Copeland A."/>
            <person name="Lapidus A."/>
            <person name="Cheng J.-F."/>
            <person name="Goodwin L."/>
            <person name="Pitluck S."/>
            <person name="Peters L."/>
            <person name="Lu M."/>
            <person name="Detter J.C."/>
            <person name="Han C."/>
            <person name="Tapia R."/>
            <person name="Land M."/>
            <person name="Hauser L."/>
            <person name="Kyrpides N."/>
            <person name="Ivanova N."/>
            <person name="Mikhailova N."/>
            <person name="Pagani I."/>
            <person name="Rawat S."/>
            <person name="Mannisto M."/>
            <person name="Haggblom M."/>
            <person name="Woyke T."/>
        </authorList>
    </citation>
    <scope>NUCLEOTIDE SEQUENCE [LARGE SCALE GENOMIC DNA]</scope>
    <source>
        <strain evidence="3">ATCC BAA-1857 / DSM 23137 / MP5ACTX8</strain>
    </source>
</reference>
<dbReference type="RefSeq" id="WP_014266089.1">
    <property type="nucleotide sequence ID" value="NC_016631.1"/>
</dbReference>
<dbReference type="EMBL" id="CP003130">
    <property type="protein sequence ID" value="AEU37212.1"/>
    <property type="molecule type" value="Genomic_DNA"/>
</dbReference>